<reference evidence="2" key="1">
    <citation type="submission" date="2011-02" db="EMBL/GenBank/DDBJ databases">
        <title>The genome of the leaf-cutting ant Acromyrmex echinatior suggests key adaptations to social evolution and fungus farming.</title>
        <authorList>
            <person name="Nygaard S."/>
            <person name="Zhang G."/>
        </authorList>
    </citation>
    <scope>NUCLEOTIDE SEQUENCE</scope>
</reference>
<dbReference type="GO" id="GO:0000793">
    <property type="term" value="C:condensed chromosome"/>
    <property type="evidence" value="ECO:0007669"/>
    <property type="project" value="TreeGrafter"/>
</dbReference>
<organism evidence="3">
    <name type="scientific">Acromyrmex echinatior</name>
    <name type="common">Panamanian leafcutter ant</name>
    <name type="synonym">Acromyrmex octospinosus echinatior</name>
    <dbReference type="NCBI Taxonomy" id="103372"/>
    <lineage>
        <taxon>Eukaryota</taxon>
        <taxon>Metazoa</taxon>
        <taxon>Ecdysozoa</taxon>
        <taxon>Arthropoda</taxon>
        <taxon>Hexapoda</taxon>
        <taxon>Insecta</taxon>
        <taxon>Pterygota</taxon>
        <taxon>Neoptera</taxon>
        <taxon>Endopterygota</taxon>
        <taxon>Hymenoptera</taxon>
        <taxon>Apocrita</taxon>
        <taxon>Aculeata</taxon>
        <taxon>Formicoidea</taxon>
        <taxon>Formicidae</taxon>
        <taxon>Myrmicinae</taxon>
        <taxon>Acromyrmex</taxon>
    </lineage>
</organism>
<dbReference type="InterPro" id="IPR036397">
    <property type="entry name" value="RNaseH_sf"/>
</dbReference>
<dbReference type="EMBL" id="GL888265">
    <property type="protein sequence ID" value="EGI63620.1"/>
    <property type="molecule type" value="Genomic_DNA"/>
</dbReference>
<evidence type="ECO:0000313" key="3">
    <source>
        <dbReference type="Proteomes" id="UP000007755"/>
    </source>
</evidence>
<dbReference type="PANTHER" id="PTHR46060:SF2">
    <property type="entry name" value="HISTONE-LYSINE N-METHYLTRANSFERASE SETMAR"/>
    <property type="match status" value="1"/>
</dbReference>
<dbReference type="Gene3D" id="3.30.420.10">
    <property type="entry name" value="Ribonuclease H-like superfamily/Ribonuclease H"/>
    <property type="match status" value="1"/>
</dbReference>
<feature type="non-terminal residue" evidence="2">
    <location>
        <position position="1"/>
    </location>
</feature>
<dbReference type="InterPro" id="IPR041426">
    <property type="entry name" value="Mos1_HTH"/>
</dbReference>
<dbReference type="Proteomes" id="UP000007755">
    <property type="component" value="Unassembled WGS sequence"/>
</dbReference>
<keyword evidence="3" id="KW-1185">Reference proteome</keyword>
<sequence>KKSAAEAHRLLVEAYGETALSERSCREWFQNLRTVNLTLKTKNVAEGRKYEDAELEALLNEDSCQTRQKELALTLGATQQAISHHLKSLGMIQKQGNWVSYELKPRNVERRFSICEMLLVRHKRKDFLHRIVTGDEKWIHYDNSKKR</sequence>
<dbReference type="AlphaFoldDB" id="F4WQA6"/>
<dbReference type="InParanoid" id="F4WQA6"/>
<feature type="non-terminal residue" evidence="2">
    <location>
        <position position="147"/>
    </location>
</feature>
<dbReference type="GO" id="GO:0042800">
    <property type="term" value="F:histone H3K4 methyltransferase activity"/>
    <property type="evidence" value="ECO:0007669"/>
    <property type="project" value="TreeGrafter"/>
</dbReference>
<dbReference type="GO" id="GO:0003690">
    <property type="term" value="F:double-stranded DNA binding"/>
    <property type="evidence" value="ECO:0007669"/>
    <property type="project" value="TreeGrafter"/>
</dbReference>
<dbReference type="GO" id="GO:0000729">
    <property type="term" value="P:DNA double-strand break processing"/>
    <property type="evidence" value="ECO:0007669"/>
    <property type="project" value="TreeGrafter"/>
</dbReference>
<feature type="domain" description="Mos1 transposase HTH" evidence="1">
    <location>
        <begin position="1"/>
        <end position="33"/>
    </location>
</feature>
<proteinExistence type="predicted"/>
<dbReference type="GO" id="GO:0003697">
    <property type="term" value="F:single-stranded DNA binding"/>
    <property type="evidence" value="ECO:0007669"/>
    <property type="project" value="TreeGrafter"/>
</dbReference>
<dbReference type="GO" id="GO:0005634">
    <property type="term" value="C:nucleus"/>
    <property type="evidence" value="ECO:0007669"/>
    <property type="project" value="TreeGrafter"/>
</dbReference>
<dbReference type="PANTHER" id="PTHR46060">
    <property type="entry name" value="MARINER MOS1 TRANSPOSASE-LIKE PROTEIN"/>
    <property type="match status" value="1"/>
</dbReference>
<protein>
    <submittedName>
        <fullName evidence="2">Mariner Mos1 transposase</fullName>
    </submittedName>
</protein>
<evidence type="ECO:0000259" key="1">
    <source>
        <dbReference type="Pfam" id="PF17906"/>
    </source>
</evidence>
<accession>F4WQA6</accession>
<dbReference type="Gene3D" id="1.10.10.10">
    <property type="entry name" value="Winged helix-like DNA-binding domain superfamily/Winged helix DNA-binding domain"/>
    <property type="match status" value="1"/>
</dbReference>
<dbReference type="GO" id="GO:0035861">
    <property type="term" value="C:site of double-strand break"/>
    <property type="evidence" value="ECO:0007669"/>
    <property type="project" value="TreeGrafter"/>
</dbReference>
<dbReference type="GO" id="GO:0031297">
    <property type="term" value="P:replication fork processing"/>
    <property type="evidence" value="ECO:0007669"/>
    <property type="project" value="TreeGrafter"/>
</dbReference>
<dbReference type="GO" id="GO:0006303">
    <property type="term" value="P:double-strand break repair via nonhomologous end joining"/>
    <property type="evidence" value="ECO:0007669"/>
    <property type="project" value="TreeGrafter"/>
</dbReference>
<gene>
    <name evidence="2" type="ORF">G5I_07990</name>
</gene>
<dbReference type="InterPro" id="IPR036388">
    <property type="entry name" value="WH-like_DNA-bd_sf"/>
</dbReference>
<dbReference type="GO" id="GO:0044547">
    <property type="term" value="F:DNA topoisomerase binding"/>
    <property type="evidence" value="ECO:0007669"/>
    <property type="project" value="TreeGrafter"/>
</dbReference>
<dbReference type="GO" id="GO:0000014">
    <property type="term" value="F:single-stranded DNA endodeoxyribonuclease activity"/>
    <property type="evidence" value="ECO:0007669"/>
    <property type="project" value="TreeGrafter"/>
</dbReference>
<dbReference type="GO" id="GO:0046975">
    <property type="term" value="F:histone H3K36 methyltransferase activity"/>
    <property type="evidence" value="ECO:0007669"/>
    <property type="project" value="TreeGrafter"/>
</dbReference>
<dbReference type="InterPro" id="IPR052709">
    <property type="entry name" value="Transposase-MT_Hybrid"/>
</dbReference>
<dbReference type="GO" id="GO:0044774">
    <property type="term" value="P:mitotic DNA integrity checkpoint signaling"/>
    <property type="evidence" value="ECO:0007669"/>
    <property type="project" value="TreeGrafter"/>
</dbReference>
<dbReference type="Gene3D" id="1.10.10.1450">
    <property type="match status" value="1"/>
</dbReference>
<evidence type="ECO:0000313" key="2">
    <source>
        <dbReference type="EMBL" id="EGI63620.1"/>
    </source>
</evidence>
<name>F4WQA6_ACREC</name>
<dbReference type="Pfam" id="PF17906">
    <property type="entry name" value="HTH_48"/>
    <property type="match status" value="1"/>
</dbReference>
<dbReference type="GO" id="GO:0015074">
    <property type="term" value="P:DNA integration"/>
    <property type="evidence" value="ECO:0007669"/>
    <property type="project" value="TreeGrafter"/>
</dbReference>